<organism evidence="1 2">
    <name type="scientific">Luteibacter rhizovicinus DSM 16549</name>
    <dbReference type="NCBI Taxonomy" id="1440763"/>
    <lineage>
        <taxon>Bacteria</taxon>
        <taxon>Pseudomonadati</taxon>
        <taxon>Pseudomonadota</taxon>
        <taxon>Gammaproteobacteria</taxon>
        <taxon>Lysobacterales</taxon>
        <taxon>Rhodanobacteraceae</taxon>
        <taxon>Luteibacter</taxon>
    </lineage>
</organism>
<dbReference type="AlphaFoldDB" id="A0A0G9HCT6"/>
<dbReference type="Proteomes" id="UP000182987">
    <property type="component" value="Chromosome"/>
</dbReference>
<dbReference type="EMBL" id="CP017480">
    <property type="protein sequence ID" value="APG02496.1"/>
    <property type="molecule type" value="Genomic_DNA"/>
</dbReference>
<dbReference type="STRING" id="1440763.BJI69_00315"/>
<dbReference type="PATRIC" id="fig|1440763.5.peg.1548"/>
<sequence>MGLKDFSLAKDGTSPHALISPTPATLTPVSDTRPHKLVVEPLAISRIPGAMRNMGWNVSAALMERWFSSPPKEMQEDEKKDASLVDPRHIDETIVTMAWALQFDRCASRLTELKDRWDVEPAVDELLASLRGQKWNGQAELRIGEKTMKASALDATCDINSIKVGHVKDTLDDFYGALGVATLKMGVIGRAFVNSSTGRRVFQVQSCGFYLKDHYDFNGTQYLGLWTHYEVLGKVATVVDTALSGVSSPGMVYHWRGGGVGHVFNHHFRAYRDIHKKGGDFLIYSDVLWHDLSDAYVDLEGAFERENLA</sequence>
<reference evidence="2" key="1">
    <citation type="submission" date="2016-09" db="EMBL/GenBank/DDBJ databases">
        <authorList>
            <person name="Lysoe E."/>
        </authorList>
    </citation>
    <scope>NUCLEOTIDE SEQUENCE [LARGE SCALE GENOMIC DNA]</scope>
    <source>
        <strain evidence="2">LJ96T</strain>
    </source>
</reference>
<dbReference type="KEGG" id="lrz:BJI69_00315"/>
<dbReference type="InterPro" id="IPR045646">
    <property type="entry name" value="DUF6402"/>
</dbReference>
<keyword evidence="2" id="KW-1185">Reference proteome</keyword>
<name>A0A0G9HCT6_9GAMM</name>
<evidence type="ECO:0000313" key="1">
    <source>
        <dbReference type="EMBL" id="APG02496.1"/>
    </source>
</evidence>
<evidence type="ECO:0000313" key="2">
    <source>
        <dbReference type="Proteomes" id="UP000182987"/>
    </source>
</evidence>
<gene>
    <name evidence="1" type="ORF">BJI69_00315</name>
</gene>
<protein>
    <submittedName>
        <fullName evidence="1">Uncharacterized protein</fullName>
    </submittedName>
</protein>
<dbReference type="OrthoDB" id="6986732at2"/>
<accession>A0A0G9HCT6</accession>
<dbReference type="Pfam" id="PF19940">
    <property type="entry name" value="DUF6402"/>
    <property type="match status" value="1"/>
</dbReference>
<proteinExistence type="predicted"/>
<dbReference type="RefSeq" id="WP_046967341.1">
    <property type="nucleotide sequence ID" value="NZ_CP017480.1"/>
</dbReference>